<proteinExistence type="predicted"/>
<gene>
    <name evidence="1" type="ORF">EG68_00588</name>
</gene>
<dbReference type="AlphaFoldDB" id="A0A8S9Z9Z7"/>
<name>A0A8S9Z9Z7_9TREM</name>
<evidence type="ECO:0000313" key="1">
    <source>
        <dbReference type="EMBL" id="KAF7262111.1"/>
    </source>
</evidence>
<sequence length="84" mass="9257">MVGITHPNDATLHRPQLKRVRFRTATDGGAATTTPNESSPVRQLIEAVEESQSKTSTSVRRSVWQASQINEVCVKEESFGDPSF</sequence>
<accession>A0A8S9Z9Z7</accession>
<keyword evidence="2" id="KW-1185">Reference proteome</keyword>
<dbReference type="Proteomes" id="UP000822476">
    <property type="component" value="Unassembled WGS sequence"/>
</dbReference>
<organism evidence="1 2">
    <name type="scientific">Paragonimus skrjabini miyazakii</name>
    <dbReference type="NCBI Taxonomy" id="59628"/>
    <lineage>
        <taxon>Eukaryota</taxon>
        <taxon>Metazoa</taxon>
        <taxon>Spiralia</taxon>
        <taxon>Lophotrochozoa</taxon>
        <taxon>Platyhelminthes</taxon>
        <taxon>Trematoda</taxon>
        <taxon>Digenea</taxon>
        <taxon>Plagiorchiida</taxon>
        <taxon>Troglotremata</taxon>
        <taxon>Troglotrematidae</taxon>
        <taxon>Paragonimus</taxon>
    </lineage>
</organism>
<protein>
    <submittedName>
        <fullName evidence="1">Uncharacterized protein</fullName>
    </submittedName>
</protein>
<evidence type="ECO:0000313" key="2">
    <source>
        <dbReference type="Proteomes" id="UP000822476"/>
    </source>
</evidence>
<reference evidence="1" key="1">
    <citation type="submission" date="2019-07" db="EMBL/GenBank/DDBJ databases">
        <title>Annotation for the trematode Paragonimus miyazaki's.</title>
        <authorList>
            <person name="Choi Y.-J."/>
        </authorList>
    </citation>
    <scope>NUCLEOTIDE SEQUENCE</scope>
    <source>
        <strain evidence="1">Japan</strain>
    </source>
</reference>
<comment type="caution">
    <text evidence="1">The sequence shown here is derived from an EMBL/GenBank/DDBJ whole genome shotgun (WGS) entry which is preliminary data.</text>
</comment>
<dbReference type="EMBL" id="JTDE01000168">
    <property type="protein sequence ID" value="KAF7262111.1"/>
    <property type="molecule type" value="Genomic_DNA"/>
</dbReference>